<organism evidence="2 3">
    <name type="scientific">Mycena metata</name>
    <dbReference type="NCBI Taxonomy" id="1033252"/>
    <lineage>
        <taxon>Eukaryota</taxon>
        <taxon>Fungi</taxon>
        <taxon>Dikarya</taxon>
        <taxon>Basidiomycota</taxon>
        <taxon>Agaricomycotina</taxon>
        <taxon>Agaricomycetes</taxon>
        <taxon>Agaricomycetidae</taxon>
        <taxon>Agaricales</taxon>
        <taxon>Marasmiineae</taxon>
        <taxon>Mycenaceae</taxon>
        <taxon>Mycena</taxon>
    </lineage>
</organism>
<evidence type="ECO:0000313" key="2">
    <source>
        <dbReference type="EMBL" id="KAJ7704139.1"/>
    </source>
</evidence>
<gene>
    <name evidence="2" type="ORF">B0H16DRAFT_719782</name>
</gene>
<keyword evidence="1" id="KW-0812">Transmembrane</keyword>
<accession>A0AAD7GSF3</accession>
<dbReference type="Proteomes" id="UP001215598">
    <property type="component" value="Unassembled WGS sequence"/>
</dbReference>
<evidence type="ECO:0000313" key="3">
    <source>
        <dbReference type="Proteomes" id="UP001215598"/>
    </source>
</evidence>
<dbReference type="EMBL" id="JARKIB010000493">
    <property type="protein sequence ID" value="KAJ7704139.1"/>
    <property type="molecule type" value="Genomic_DNA"/>
</dbReference>
<protein>
    <submittedName>
        <fullName evidence="2">Uncharacterized protein</fullName>
    </submittedName>
</protein>
<evidence type="ECO:0000256" key="1">
    <source>
        <dbReference type="SAM" id="Phobius"/>
    </source>
</evidence>
<comment type="caution">
    <text evidence="2">The sequence shown here is derived from an EMBL/GenBank/DDBJ whole genome shotgun (WGS) entry which is preliminary data.</text>
</comment>
<keyword evidence="1" id="KW-0472">Membrane</keyword>
<keyword evidence="3" id="KW-1185">Reference proteome</keyword>
<feature type="transmembrane region" description="Helical" evidence="1">
    <location>
        <begin position="45"/>
        <end position="62"/>
    </location>
</feature>
<name>A0AAD7GSF3_9AGAR</name>
<reference evidence="2" key="1">
    <citation type="submission" date="2023-03" db="EMBL/GenBank/DDBJ databases">
        <title>Massive genome expansion in bonnet fungi (Mycena s.s.) driven by repeated elements and novel gene families across ecological guilds.</title>
        <authorList>
            <consortium name="Lawrence Berkeley National Laboratory"/>
            <person name="Harder C.B."/>
            <person name="Miyauchi S."/>
            <person name="Viragh M."/>
            <person name="Kuo A."/>
            <person name="Thoen E."/>
            <person name="Andreopoulos B."/>
            <person name="Lu D."/>
            <person name="Skrede I."/>
            <person name="Drula E."/>
            <person name="Henrissat B."/>
            <person name="Morin E."/>
            <person name="Kohler A."/>
            <person name="Barry K."/>
            <person name="LaButti K."/>
            <person name="Morin E."/>
            <person name="Salamov A."/>
            <person name="Lipzen A."/>
            <person name="Mereny Z."/>
            <person name="Hegedus B."/>
            <person name="Baldrian P."/>
            <person name="Stursova M."/>
            <person name="Weitz H."/>
            <person name="Taylor A."/>
            <person name="Grigoriev I.V."/>
            <person name="Nagy L.G."/>
            <person name="Martin F."/>
            <person name="Kauserud H."/>
        </authorList>
    </citation>
    <scope>NUCLEOTIDE SEQUENCE</scope>
    <source>
        <strain evidence="2">CBHHK182m</strain>
    </source>
</reference>
<dbReference type="Gene3D" id="2.60.40.3960">
    <property type="entry name" value="Velvet domain"/>
    <property type="match status" value="1"/>
</dbReference>
<dbReference type="AlphaFoldDB" id="A0AAD7GSF3"/>
<proteinExistence type="predicted"/>
<dbReference type="InterPro" id="IPR038491">
    <property type="entry name" value="Velvet_dom_sf"/>
</dbReference>
<keyword evidence="1" id="KW-1133">Transmembrane helix</keyword>
<sequence>MDPVLDDTMPPGQDRSRLNDVRHCKSIYSAPFYVYMAKKFPGVEGAFFLHFAFFFSACFLGGREEGYMHPFPRRMHAAPADVERESLRARLNEPFFLSTP</sequence>